<proteinExistence type="predicted"/>
<feature type="region of interest" description="Disordered" evidence="1">
    <location>
        <begin position="139"/>
        <end position="192"/>
    </location>
</feature>
<dbReference type="Proteomes" id="UP001497516">
    <property type="component" value="Chromosome 9"/>
</dbReference>
<reference evidence="2 3" key="1">
    <citation type="submission" date="2024-04" db="EMBL/GenBank/DDBJ databases">
        <authorList>
            <person name="Fracassetti M."/>
        </authorList>
    </citation>
    <scope>NUCLEOTIDE SEQUENCE [LARGE SCALE GENOMIC DNA]</scope>
</reference>
<name>A0AAV2GP96_9ROSI</name>
<sequence length="302" mass="33361">MGCCASKCKPRKPNFAAAAEEFRYVQDKLVVSQQPPIARTPPIFHYHHLPSNRISPIFPLSPTASSSSDSLPSFSRSLRRGSLNSTTSTTTSNSSSSSSVLTSKDRSFSNEFLWSCLKENPHVIYLNSIKECANKLPESPVPKQGKKQSVRGCSIATPQKRVRSSSPVPPLTRQKSFRREEGHAGSRMVMRSPSPSRRFWDAEYLDRGIQTITGEEMFSKPIVGNRQASAASLMSPYVEKGEVLKPAAGSCLKRNKETCIHRITSKIDELAVAEAMARHEGQSDAVEDIDNPLISLDCFIFL</sequence>
<feature type="region of interest" description="Disordered" evidence="1">
    <location>
        <begin position="69"/>
        <end position="102"/>
    </location>
</feature>
<dbReference type="PANTHER" id="PTHR33871:SF18">
    <property type="entry name" value="F24J8.12 PROTEIN"/>
    <property type="match status" value="1"/>
</dbReference>
<protein>
    <submittedName>
        <fullName evidence="2">Uncharacterized protein</fullName>
    </submittedName>
</protein>
<gene>
    <name evidence="2" type="ORF">LTRI10_LOCUS51861</name>
</gene>
<evidence type="ECO:0000313" key="3">
    <source>
        <dbReference type="Proteomes" id="UP001497516"/>
    </source>
</evidence>
<organism evidence="2 3">
    <name type="scientific">Linum trigynum</name>
    <dbReference type="NCBI Taxonomy" id="586398"/>
    <lineage>
        <taxon>Eukaryota</taxon>
        <taxon>Viridiplantae</taxon>
        <taxon>Streptophyta</taxon>
        <taxon>Embryophyta</taxon>
        <taxon>Tracheophyta</taxon>
        <taxon>Spermatophyta</taxon>
        <taxon>Magnoliopsida</taxon>
        <taxon>eudicotyledons</taxon>
        <taxon>Gunneridae</taxon>
        <taxon>Pentapetalae</taxon>
        <taxon>rosids</taxon>
        <taxon>fabids</taxon>
        <taxon>Malpighiales</taxon>
        <taxon>Linaceae</taxon>
        <taxon>Linum</taxon>
    </lineage>
</organism>
<evidence type="ECO:0000256" key="1">
    <source>
        <dbReference type="SAM" id="MobiDB-lite"/>
    </source>
</evidence>
<dbReference type="AlphaFoldDB" id="A0AAV2GP96"/>
<dbReference type="PANTHER" id="PTHR33871">
    <property type="entry name" value="OS05G0503100 PROTEIN-RELATED"/>
    <property type="match status" value="1"/>
</dbReference>
<dbReference type="EMBL" id="OZ034822">
    <property type="protein sequence ID" value="CAL1412578.1"/>
    <property type="molecule type" value="Genomic_DNA"/>
</dbReference>
<accession>A0AAV2GP96</accession>
<keyword evidence="3" id="KW-1185">Reference proteome</keyword>
<evidence type="ECO:0000313" key="2">
    <source>
        <dbReference type="EMBL" id="CAL1412578.1"/>
    </source>
</evidence>